<organism evidence="1 2">
    <name type="scientific">Heliorestis convoluta</name>
    <dbReference type="NCBI Taxonomy" id="356322"/>
    <lineage>
        <taxon>Bacteria</taxon>
        <taxon>Bacillati</taxon>
        <taxon>Bacillota</taxon>
        <taxon>Clostridia</taxon>
        <taxon>Eubacteriales</taxon>
        <taxon>Heliobacteriaceae</taxon>
        <taxon>Heliorestis</taxon>
    </lineage>
</organism>
<keyword evidence="2" id="KW-1185">Reference proteome</keyword>
<sequence length="37" mass="4192">MCQEQELLGLKNTGDEELSLYVTLSPGPKDKMFAEEF</sequence>
<evidence type="ECO:0000313" key="1">
    <source>
        <dbReference type="EMBL" id="QGG48476.1"/>
    </source>
</evidence>
<name>A0A5Q2N4F2_9FIRM</name>
<protein>
    <submittedName>
        <fullName evidence="1">Uncharacterized protein</fullName>
    </submittedName>
</protein>
<dbReference type="Proteomes" id="UP000366051">
    <property type="component" value="Chromosome"/>
</dbReference>
<accession>A0A5Q2N4F2</accession>
<reference evidence="2" key="1">
    <citation type="submission" date="2019-11" db="EMBL/GenBank/DDBJ databases">
        <title>Genome sequence of Heliorestis convoluta strain HH, an alkaliphilic and minimalistic phototrophic bacterium from a soda lake in Egypt.</title>
        <authorList>
            <person name="Dewey E.D."/>
            <person name="Stokes L.M."/>
            <person name="Burchell B.M."/>
            <person name="Shaffer K.N."/>
            <person name="Huntington A.M."/>
            <person name="Baker J.M."/>
            <person name="Nadendla S."/>
            <person name="Giglio M.G."/>
            <person name="Touchman J.W."/>
            <person name="Blankenship R.E."/>
            <person name="Madigan M.T."/>
            <person name="Sattley W.M."/>
        </authorList>
    </citation>
    <scope>NUCLEOTIDE SEQUENCE [LARGE SCALE GENOMIC DNA]</scope>
    <source>
        <strain evidence="2">HH</strain>
    </source>
</reference>
<dbReference type="KEGG" id="hcv:FTV88_2378"/>
<proteinExistence type="predicted"/>
<evidence type="ECO:0000313" key="2">
    <source>
        <dbReference type="Proteomes" id="UP000366051"/>
    </source>
</evidence>
<dbReference type="EMBL" id="CP045875">
    <property type="protein sequence ID" value="QGG48476.1"/>
    <property type="molecule type" value="Genomic_DNA"/>
</dbReference>
<gene>
    <name evidence="1" type="ORF">FTV88_2378</name>
</gene>
<dbReference type="AlphaFoldDB" id="A0A5Q2N4F2"/>